<dbReference type="PATRIC" id="fig|284581.3.peg.518"/>
<evidence type="ECO:0000259" key="1">
    <source>
        <dbReference type="Pfam" id="PF00535"/>
    </source>
</evidence>
<dbReference type="Gene3D" id="3.90.550.10">
    <property type="entry name" value="Spore Coat Polysaccharide Biosynthesis Protein SpsA, Chain A"/>
    <property type="match status" value="1"/>
</dbReference>
<organism evidence="2 3">
    <name type="scientific">Priestia koreensis</name>
    <dbReference type="NCBI Taxonomy" id="284581"/>
    <lineage>
        <taxon>Bacteria</taxon>
        <taxon>Bacillati</taxon>
        <taxon>Bacillota</taxon>
        <taxon>Bacilli</taxon>
        <taxon>Bacillales</taxon>
        <taxon>Bacillaceae</taxon>
        <taxon>Priestia</taxon>
    </lineage>
</organism>
<name>A0A0M0LHG6_9BACI</name>
<protein>
    <recommendedName>
        <fullName evidence="1">Glycosyltransferase 2-like domain-containing protein</fullName>
    </recommendedName>
</protein>
<proteinExistence type="predicted"/>
<evidence type="ECO:0000313" key="3">
    <source>
        <dbReference type="Proteomes" id="UP000037558"/>
    </source>
</evidence>
<gene>
    <name evidence="2" type="ORF">AMD01_01325</name>
</gene>
<dbReference type="CDD" id="cd00761">
    <property type="entry name" value="Glyco_tranf_GTA_type"/>
    <property type="match status" value="1"/>
</dbReference>
<feature type="domain" description="Glycosyltransferase 2-like" evidence="1">
    <location>
        <begin position="6"/>
        <end position="142"/>
    </location>
</feature>
<reference evidence="3" key="1">
    <citation type="submission" date="2015-08" db="EMBL/GenBank/DDBJ databases">
        <title>Fjat-14210 dsm16467.</title>
        <authorList>
            <person name="Liu B."/>
            <person name="Wang J."/>
            <person name="Zhu Y."/>
            <person name="Liu G."/>
            <person name="Chen Q."/>
            <person name="Chen Z."/>
            <person name="Lan J."/>
            <person name="Che J."/>
            <person name="Ge C."/>
            <person name="Shi H."/>
            <person name="Pan Z."/>
            <person name="Liu X."/>
        </authorList>
    </citation>
    <scope>NUCLEOTIDE SEQUENCE [LARGE SCALE GENOMIC DNA]</scope>
    <source>
        <strain evidence="3">DSM 16467</strain>
    </source>
</reference>
<dbReference type="STRING" id="284581.AMD01_01325"/>
<dbReference type="PANTHER" id="PTHR43685">
    <property type="entry name" value="GLYCOSYLTRANSFERASE"/>
    <property type="match status" value="1"/>
</dbReference>
<keyword evidence="3" id="KW-1185">Reference proteome</keyword>
<dbReference type="InterPro" id="IPR050834">
    <property type="entry name" value="Glycosyltransf_2"/>
</dbReference>
<dbReference type="EMBL" id="LILC01000002">
    <property type="protein sequence ID" value="KOO50426.1"/>
    <property type="molecule type" value="Genomic_DNA"/>
</dbReference>
<dbReference type="PANTHER" id="PTHR43685:SF2">
    <property type="entry name" value="GLYCOSYLTRANSFERASE 2-LIKE DOMAIN-CONTAINING PROTEIN"/>
    <property type="match status" value="1"/>
</dbReference>
<sequence>MDKITCIVTTYNRPISVLKRALDSIVNQTYSNLEIVVVNDAPHLIELEEKIRNMICEYENFKIKYVKHSENMGACGARNTGLEHATGQYVAFLDDDDEWLPIKLEKQYQLITKEDVALVYCSHYETDGKNEYKLVEESFAREGIQKDDWGRLLMENFVGSTSYPLIDIKAINHVGGFNLELKSSQDHELWIRIAKKYKILYCREPLVIYYNSKESISSNPHNRLQGFEYLLEKYKDFYYSNNQLYNYRLNYISYSFLKDKHYRLFIKYFLKALMIKPFSRYNFMIGMKIIKKLGLS</sequence>
<dbReference type="SUPFAM" id="SSF53448">
    <property type="entry name" value="Nucleotide-diphospho-sugar transferases"/>
    <property type="match status" value="1"/>
</dbReference>
<dbReference type="AlphaFoldDB" id="A0A0M0LHG6"/>
<comment type="caution">
    <text evidence="2">The sequence shown here is derived from an EMBL/GenBank/DDBJ whole genome shotgun (WGS) entry which is preliminary data.</text>
</comment>
<dbReference type="Proteomes" id="UP000037558">
    <property type="component" value="Unassembled WGS sequence"/>
</dbReference>
<dbReference type="InterPro" id="IPR001173">
    <property type="entry name" value="Glyco_trans_2-like"/>
</dbReference>
<dbReference type="InterPro" id="IPR029044">
    <property type="entry name" value="Nucleotide-diphossugar_trans"/>
</dbReference>
<evidence type="ECO:0000313" key="2">
    <source>
        <dbReference type="EMBL" id="KOO50426.1"/>
    </source>
</evidence>
<dbReference type="Pfam" id="PF00535">
    <property type="entry name" value="Glycos_transf_2"/>
    <property type="match status" value="1"/>
</dbReference>
<dbReference type="RefSeq" id="WP_053399579.1">
    <property type="nucleotide sequence ID" value="NZ_LILC01000002.1"/>
</dbReference>
<accession>A0A0M0LHG6</accession>